<evidence type="ECO:0000259" key="2">
    <source>
        <dbReference type="Pfam" id="PF02517"/>
    </source>
</evidence>
<keyword evidence="1" id="KW-0812">Transmembrane</keyword>
<dbReference type="PANTHER" id="PTHR43592">
    <property type="entry name" value="CAAX AMINO TERMINAL PROTEASE"/>
    <property type="match status" value="1"/>
</dbReference>
<feature type="transmembrane region" description="Helical" evidence="1">
    <location>
        <begin position="329"/>
        <end position="350"/>
    </location>
</feature>
<feature type="transmembrane region" description="Helical" evidence="1">
    <location>
        <begin position="448"/>
        <end position="466"/>
    </location>
</feature>
<dbReference type="AlphaFoldDB" id="A0A0A1VWW5"/>
<dbReference type="Proteomes" id="UP000030321">
    <property type="component" value="Unassembled WGS sequence"/>
</dbReference>
<proteinExistence type="predicted"/>
<sequence length="518" mass="57778">MFDNFSKKLSWQSLKQAIAFLLTIIALTPVVTALISSVNQPQIQSNIQLYQTNLNLQATTLSTDADPNSEEFANLKLIQTSLIGEDTYNTAEEQYLSAQKSAKKTITELEKSAVNPEQKKSLEREINSLKDLELKLSLIQASQGDLDSARQIWQDIKEKSEFENYKPAVLGNALLLEGLYSEPPQIAADAEARIDRNFQGWFRYTILEKLYSLENRQEDLLALEEEQSEVAANALIKLILLAFLPLIGGLIGVVLLIFLLVQWLLRKQRSLLFLDDSLAWQTKWGGETLWWGIIIGFFFVGQIVLPVIFGILSSFLSLNPEKFNLEAKAIYVVVSYLALTLSSLSVLYLAIKPFRPLPPDWFRFKLFSPWLLWGLAGYFVALPLVIIVSLLNQLIWQGQGGSNPLLTLALESQNTFALVCFGFTASLAAPFFEEIVFRGFLLASLTRYLPVWGAIALSSLIFALAHQNLSEVLPLTVLGCVLGFVYTRSKNLLSSMLVHSLWNGGTLLSLFLLGSGAG</sequence>
<dbReference type="RefSeq" id="WP_045360221.1">
    <property type="nucleotide sequence ID" value="NZ_BBPA01000053.1"/>
</dbReference>
<feature type="transmembrane region" description="Helical" evidence="1">
    <location>
        <begin position="370"/>
        <end position="396"/>
    </location>
</feature>
<dbReference type="InterPro" id="IPR003675">
    <property type="entry name" value="Rce1/LyrA-like_dom"/>
</dbReference>
<accession>A0A0A1VWW5</accession>
<feature type="domain" description="CAAX prenyl protease 2/Lysostaphin resistance protein A-like" evidence="2">
    <location>
        <begin position="418"/>
        <end position="504"/>
    </location>
</feature>
<feature type="transmembrane region" description="Helical" evidence="1">
    <location>
        <begin position="289"/>
        <end position="309"/>
    </location>
</feature>
<evidence type="ECO:0000256" key="1">
    <source>
        <dbReference type="SAM" id="Phobius"/>
    </source>
</evidence>
<feature type="transmembrane region" description="Helical" evidence="1">
    <location>
        <begin position="472"/>
        <end position="489"/>
    </location>
</feature>
<organism evidence="3 4">
    <name type="scientific">Microcystis aeruginosa NIES-44</name>
    <dbReference type="NCBI Taxonomy" id="449439"/>
    <lineage>
        <taxon>Bacteria</taxon>
        <taxon>Bacillati</taxon>
        <taxon>Cyanobacteriota</taxon>
        <taxon>Cyanophyceae</taxon>
        <taxon>Oscillatoriophycideae</taxon>
        <taxon>Chroococcales</taxon>
        <taxon>Microcystaceae</taxon>
        <taxon>Microcystis</taxon>
    </lineage>
</organism>
<dbReference type="GO" id="GO:0004175">
    <property type="term" value="F:endopeptidase activity"/>
    <property type="evidence" value="ECO:0007669"/>
    <property type="project" value="UniProtKB-ARBA"/>
</dbReference>
<feature type="transmembrane region" description="Helical" evidence="1">
    <location>
        <begin position="238"/>
        <end position="265"/>
    </location>
</feature>
<comment type="caution">
    <text evidence="3">The sequence shown here is derived from an EMBL/GenBank/DDBJ whole genome shotgun (WGS) entry which is preliminary data.</text>
</comment>
<keyword evidence="1" id="KW-0472">Membrane</keyword>
<protein>
    <recommendedName>
        <fullName evidence="2">CAAX prenyl protease 2/Lysostaphin resistance protein A-like domain-containing protein</fullName>
    </recommendedName>
</protein>
<feature type="transmembrane region" description="Helical" evidence="1">
    <location>
        <begin position="496"/>
        <end position="517"/>
    </location>
</feature>
<name>A0A0A1VWW5_MICAE</name>
<evidence type="ECO:0000313" key="4">
    <source>
        <dbReference type="Proteomes" id="UP000030321"/>
    </source>
</evidence>
<reference evidence="4" key="1">
    <citation type="journal article" date="2015" name="Genome">
        <title>Whole Genome Sequence of the Non-Microcystin-Producing Microcystis aeruginosa Strain NIES-44.</title>
        <authorList>
            <person name="Okano K."/>
            <person name="Miyata N."/>
            <person name="Ozaki Y."/>
        </authorList>
    </citation>
    <scope>NUCLEOTIDE SEQUENCE [LARGE SCALE GENOMIC DNA]</scope>
    <source>
        <strain evidence="4">NIES-44</strain>
    </source>
</reference>
<keyword evidence="1" id="KW-1133">Transmembrane helix</keyword>
<gene>
    <name evidence="3" type="ORF">N44_02820</name>
</gene>
<dbReference type="Pfam" id="PF02517">
    <property type="entry name" value="Rce1-like"/>
    <property type="match status" value="1"/>
</dbReference>
<dbReference type="EMBL" id="BBPA01000053">
    <property type="protein sequence ID" value="GAL94240.1"/>
    <property type="molecule type" value="Genomic_DNA"/>
</dbReference>
<evidence type="ECO:0000313" key="3">
    <source>
        <dbReference type="EMBL" id="GAL94240.1"/>
    </source>
</evidence>
<dbReference type="PANTHER" id="PTHR43592:SF15">
    <property type="entry name" value="CAAX AMINO TERMINAL PROTEASE FAMILY PROTEIN"/>
    <property type="match status" value="1"/>
</dbReference>
<dbReference type="GO" id="GO:0080120">
    <property type="term" value="P:CAAX-box protein maturation"/>
    <property type="evidence" value="ECO:0007669"/>
    <property type="project" value="UniProtKB-ARBA"/>
</dbReference>